<keyword evidence="10 14" id="KW-0560">Oxidoreductase</keyword>
<keyword evidence="12 14" id="KW-0472">Membrane</keyword>
<feature type="binding site" evidence="15">
    <location>
        <position position="222"/>
    </location>
    <ligand>
        <name>Zn(2+)</name>
        <dbReference type="ChEBI" id="CHEBI:29105"/>
        <label>1</label>
    </ligand>
</feature>
<keyword evidence="4 17" id="KW-0812">Transmembrane</keyword>
<dbReference type="SMART" id="SM01117">
    <property type="entry name" value="Cyt-b5"/>
    <property type="match status" value="1"/>
</dbReference>
<feature type="binding site" evidence="15">
    <location>
        <position position="318"/>
    </location>
    <ligand>
        <name>Zn(2+)</name>
        <dbReference type="ChEBI" id="CHEBI:29105"/>
        <label>1</label>
    </ligand>
</feature>
<dbReference type="InterPro" id="IPR036400">
    <property type="entry name" value="Cyt_B5-like_heme/steroid_sf"/>
</dbReference>
<feature type="binding site" evidence="15">
    <location>
        <position position="240"/>
    </location>
    <ligand>
        <name>Zn(2+)</name>
        <dbReference type="ChEBI" id="CHEBI:29105"/>
        <label>1</label>
    </ligand>
</feature>
<dbReference type="InterPro" id="IPR014430">
    <property type="entry name" value="Scs7"/>
</dbReference>
<feature type="binding site" evidence="15">
    <location>
        <position position="244"/>
    </location>
    <ligand>
        <name>Zn(2+)</name>
        <dbReference type="ChEBI" id="CHEBI:29105"/>
        <label>1</label>
    </ligand>
</feature>
<feature type="binding site" evidence="15">
    <location>
        <position position="243"/>
    </location>
    <ligand>
        <name>Zn(2+)</name>
        <dbReference type="ChEBI" id="CHEBI:29105"/>
        <label>1</label>
    </ligand>
</feature>
<dbReference type="PROSITE" id="PS50255">
    <property type="entry name" value="CYTOCHROME_B5_2"/>
    <property type="match status" value="1"/>
</dbReference>
<keyword evidence="8 15" id="KW-0862">Zinc</keyword>
<evidence type="ECO:0000256" key="1">
    <source>
        <dbReference type="ARBA" id="ARBA00004477"/>
    </source>
</evidence>
<comment type="subcellular location">
    <subcellularLocation>
        <location evidence="1">Endoplasmic reticulum membrane</location>
        <topology evidence="1">Multi-pass membrane protein</topology>
    </subcellularLocation>
</comment>
<dbReference type="Pfam" id="PF04116">
    <property type="entry name" value="FA_hydroxylase"/>
    <property type="match status" value="1"/>
</dbReference>
<evidence type="ECO:0000256" key="7">
    <source>
        <dbReference type="ARBA" id="ARBA00022832"/>
    </source>
</evidence>
<comment type="similarity">
    <text evidence="2 14">Belongs to the sterol desaturase family. SCS7 subfamily.</text>
</comment>
<evidence type="ECO:0000256" key="12">
    <source>
        <dbReference type="ARBA" id="ARBA00023136"/>
    </source>
</evidence>
<evidence type="ECO:0000256" key="6">
    <source>
        <dbReference type="ARBA" id="ARBA00022824"/>
    </source>
</evidence>
<evidence type="ECO:0000313" key="20">
    <source>
        <dbReference type="Proteomes" id="UP001374579"/>
    </source>
</evidence>
<keyword evidence="14 16" id="KW-0408">Iron</keyword>
<feature type="binding site" description="axial binding residue" evidence="16">
    <location>
        <position position="64"/>
    </location>
    <ligand>
        <name>heme</name>
        <dbReference type="ChEBI" id="CHEBI:30413"/>
    </ligand>
    <ligandPart>
        <name>Fe</name>
        <dbReference type="ChEBI" id="CHEBI:18248"/>
    </ligandPart>
</feature>
<accession>A0AAN9GQD0</accession>
<keyword evidence="13 14" id="KW-0275">Fatty acid biosynthesis</keyword>
<dbReference type="InterPro" id="IPR006694">
    <property type="entry name" value="Fatty_acid_hydroxylase"/>
</dbReference>
<keyword evidence="16" id="KW-0349">Heme</keyword>
<evidence type="ECO:0000256" key="15">
    <source>
        <dbReference type="PIRSR" id="PIRSR005149-1"/>
    </source>
</evidence>
<keyword evidence="20" id="KW-1185">Reference proteome</keyword>
<dbReference type="PANTHER" id="PTHR12863:SF1">
    <property type="entry name" value="FATTY ACID 2-HYDROXYLASE"/>
    <property type="match status" value="1"/>
</dbReference>
<dbReference type="AlphaFoldDB" id="A0AAN9GQD0"/>
<feature type="binding site" description="axial binding residue" evidence="16">
    <location>
        <position position="37"/>
    </location>
    <ligand>
        <name>heme</name>
        <dbReference type="ChEBI" id="CHEBI:30413"/>
    </ligand>
    <ligandPart>
        <name>Fe</name>
        <dbReference type="ChEBI" id="CHEBI:18248"/>
    </ligandPart>
</feature>
<name>A0AAN9GQD0_9CAEN</name>
<dbReference type="Gene3D" id="3.10.120.10">
    <property type="entry name" value="Cytochrome b5-like heme/steroid binding domain"/>
    <property type="match status" value="1"/>
</dbReference>
<gene>
    <name evidence="19" type="ORF">V1264_000960</name>
</gene>
<comment type="cofactor">
    <cofactor evidence="14 15">
        <name>Zn(2+)</name>
        <dbReference type="ChEBI" id="CHEBI:29105"/>
    </cofactor>
    <text evidence="14 15">Binds 2 Zn(2+) ions per subunit that likely form a catalytic dimetal center.</text>
</comment>
<dbReference type="PANTHER" id="PTHR12863">
    <property type="entry name" value="FATTY ACID HYDROXYLASE"/>
    <property type="match status" value="1"/>
</dbReference>
<proteinExistence type="inferred from homology"/>
<protein>
    <recommendedName>
        <fullName evidence="14">Fatty acid 2-hydroxylase</fullName>
        <ecNumber evidence="14">1.-.-.-</ecNumber>
    </recommendedName>
</protein>
<keyword evidence="6 14" id="KW-0256">Endoplasmic reticulum</keyword>
<evidence type="ECO:0000256" key="14">
    <source>
        <dbReference type="PIRNR" id="PIRNR005149"/>
    </source>
</evidence>
<dbReference type="EC" id="1.-.-.-" evidence="14"/>
<evidence type="ECO:0000256" key="5">
    <source>
        <dbReference type="ARBA" id="ARBA00022723"/>
    </source>
</evidence>
<evidence type="ECO:0000256" key="13">
    <source>
        <dbReference type="ARBA" id="ARBA00023160"/>
    </source>
</evidence>
<keyword evidence="7 14" id="KW-0276">Fatty acid metabolism</keyword>
<feature type="binding site" evidence="15">
    <location>
        <position position="321"/>
    </location>
    <ligand>
        <name>Zn(2+)</name>
        <dbReference type="ChEBI" id="CHEBI:29105"/>
        <label>1</label>
    </ligand>
</feature>
<comment type="cofactor">
    <cofactor evidence="16">
        <name>Fe cation</name>
        <dbReference type="ChEBI" id="CHEBI:24875"/>
    </cofactor>
</comment>
<evidence type="ECO:0000313" key="19">
    <source>
        <dbReference type="EMBL" id="KAK7115010.1"/>
    </source>
</evidence>
<feature type="binding site" evidence="15">
    <location>
        <position position="302"/>
    </location>
    <ligand>
        <name>Zn(2+)</name>
        <dbReference type="ChEBI" id="CHEBI:29105"/>
        <label>1</label>
    </ligand>
</feature>
<organism evidence="19 20">
    <name type="scientific">Littorina saxatilis</name>
    <dbReference type="NCBI Taxonomy" id="31220"/>
    <lineage>
        <taxon>Eukaryota</taxon>
        <taxon>Metazoa</taxon>
        <taxon>Spiralia</taxon>
        <taxon>Lophotrochozoa</taxon>
        <taxon>Mollusca</taxon>
        <taxon>Gastropoda</taxon>
        <taxon>Caenogastropoda</taxon>
        <taxon>Littorinimorpha</taxon>
        <taxon>Littorinoidea</taxon>
        <taxon>Littorinidae</taxon>
        <taxon>Littorina</taxon>
    </lineage>
</organism>
<evidence type="ECO:0000256" key="3">
    <source>
        <dbReference type="ARBA" id="ARBA00022516"/>
    </source>
</evidence>
<dbReference type="SUPFAM" id="SSF55856">
    <property type="entry name" value="Cytochrome b5-like heme/steroid binding domain"/>
    <property type="match status" value="1"/>
</dbReference>
<evidence type="ECO:0000259" key="18">
    <source>
        <dbReference type="PROSITE" id="PS50255"/>
    </source>
</evidence>
<dbReference type="Proteomes" id="UP001374579">
    <property type="component" value="Unassembled WGS sequence"/>
</dbReference>
<keyword evidence="11 14" id="KW-0443">Lipid metabolism</keyword>
<sequence>MGGTGDNSELRQRLRKGRLCVIHSGNVYDVTDFADRHPGGKEWLEKYVGQDVTRIMEDQSPHKHTKAAFGIMAKYRVDDVSEQGHKQNGEPQSLGKDKFYSMETDTLVDWSKPIMSQIPSLGDEYYQWVHEPVDTTLRLFHYDFVETFSKCPWFMVPIIWVPVALFMLLRCYTNITTSPEPVLWHPFGIELTVTPVAMFPLVFFGGVLWTFCEYTLHRWLFHMRPPSSVPILMSLHFILHGQHHKTPMDRKRLVFPTVPATIFATLILGLYGLFAPWPVAQAMFVGTLIGYIVYDLTHYYIHHGTPFTAYFRSLKRYHVKHHFEQQQLGFGISSKFWDYPFGTVIPDVD</sequence>
<evidence type="ECO:0000256" key="4">
    <source>
        <dbReference type="ARBA" id="ARBA00022692"/>
    </source>
</evidence>
<feature type="transmembrane region" description="Helical" evidence="17">
    <location>
        <begin position="153"/>
        <end position="175"/>
    </location>
</feature>
<feature type="transmembrane region" description="Helical" evidence="17">
    <location>
        <begin position="253"/>
        <end position="274"/>
    </location>
</feature>
<evidence type="ECO:0000256" key="2">
    <source>
        <dbReference type="ARBA" id="ARBA00005747"/>
    </source>
</evidence>
<evidence type="ECO:0000256" key="10">
    <source>
        <dbReference type="ARBA" id="ARBA00023002"/>
    </source>
</evidence>
<feature type="binding site" evidence="15">
    <location>
        <position position="322"/>
    </location>
    <ligand>
        <name>Zn(2+)</name>
        <dbReference type="ChEBI" id="CHEBI:29105"/>
        <label>1</label>
    </ligand>
</feature>
<feature type="binding site" evidence="15">
    <location>
        <position position="298"/>
    </location>
    <ligand>
        <name>Zn(2+)</name>
        <dbReference type="ChEBI" id="CHEBI:29105"/>
        <label>1</label>
    </ligand>
</feature>
<feature type="transmembrane region" description="Helical" evidence="17">
    <location>
        <begin position="280"/>
        <end position="301"/>
    </location>
</feature>
<dbReference type="GO" id="GO:0005506">
    <property type="term" value="F:iron ion binding"/>
    <property type="evidence" value="ECO:0007669"/>
    <property type="project" value="UniProtKB-UniRule"/>
</dbReference>
<evidence type="ECO:0000256" key="9">
    <source>
        <dbReference type="ARBA" id="ARBA00022989"/>
    </source>
</evidence>
<evidence type="ECO:0000256" key="11">
    <source>
        <dbReference type="ARBA" id="ARBA00023098"/>
    </source>
</evidence>
<dbReference type="EMBL" id="JBAMIC010000001">
    <property type="protein sequence ID" value="KAK7115010.1"/>
    <property type="molecule type" value="Genomic_DNA"/>
</dbReference>
<reference evidence="19 20" key="1">
    <citation type="submission" date="2024-02" db="EMBL/GenBank/DDBJ databases">
        <title>Chromosome-scale genome assembly of the rough periwinkle Littorina saxatilis.</title>
        <authorList>
            <person name="De Jode A."/>
            <person name="Faria R."/>
            <person name="Formenti G."/>
            <person name="Sims Y."/>
            <person name="Smith T.P."/>
            <person name="Tracey A."/>
            <person name="Wood J.M.D."/>
            <person name="Zagrodzka Z.B."/>
            <person name="Johannesson K."/>
            <person name="Butlin R.K."/>
            <person name="Leder E.H."/>
        </authorList>
    </citation>
    <scope>NUCLEOTIDE SEQUENCE [LARGE SCALE GENOMIC DNA]</scope>
    <source>
        <strain evidence="19">Snail1</strain>
        <tissue evidence="19">Muscle</tissue>
    </source>
</reference>
<evidence type="ECO:0000256" key="16">
    <source>
        <dbReference type="PIRSR" id="PIRSR005149-50"/>
    </source>
</evidence>
<dbReference type="GO" id="GO:0080132">
    <property type="term" value="F:fatty acid 2-hydroxylase activity"/>
    <property type="evidence" value="ECO:0007669"/>
    <property type="project" value="InterPro"/>
</dbReference>
<comment type="caution">
    <text evidence="19">The sequence shown here is derived from an EMBL/GenBank/DDBJ whole genome shotgun (WGS) entry which is preliminary data.</text>
</comment>
<feature type="domain" description="Cytochrome b5 heme-binding" evidence="18">
    <location>
        <begin position="8"/>
        <end position="81"/>
    </location>
</feature>
<dbReference type="Pfam" id="PF00173">
    <property type="entry name" value="Cyt-b5"/>
    <property type="match status" value="1"/>
</dbReference>
<keyword evidence="9 17" id="KW-1133">Transmembrane helix</keyword>
<keyword evidence="5 14" id="KW-0479">Metal-binding</keyword>
<dbReference type="InterPro" id="IPR001199">
    <property type="entry name" value="Cyt_B5-like_heme/steroid-bd"/>
</dbReference>
<feature type="transmembrane region" description="Helical" evidence="17">
    <location>
        <begin position="187"/>
        <end position="211"/>
    </location>
</feature>
<keyword evidence="3 14" id="KW-0444">Lipid biosynthesis</keyword>
<dbReference type="PIRSF" id="PIRSF005149">
    <property type="entry name" value="IPC-B_HD"/>
    <property type="match status" value="1"/>
</dbReference>
<dbReference type="GO" id="GO:0005789">
    <property type="term" value="C:endoplasmic reticulum membrane"/>
    <property type="evidence" value="ECO:0007669"/>
    <property type="project" value="UniProtKB-SubCell"/>
</dbReference>
<feature type="binding site" evidence="15">
    <location>
        <position position="217"/>
    </location>
    <ligand>
        <name>Zn(2+)</name>
        <dbReference type="ChEBI" id="CHEBI:29105"/>
        <label>1</label>
    </ligand>
</feature>
<evidence type="ECO:0000256" key="17">
    <source>
        <dbReference type="SAM" id="Phobius"/>
    </source>
</evidence>
<dbReference type="GO" id="GO:0006633">
    <property type="term" value="P:fatty acid biosynthetic process"/>
    <property type="evidence" value="ECO:0007669"/>
    <property type="project" value="UniProtKB-KW"/>
</dbReference>
<comment type="function">
    <text evidence="14">Catalyzes stereospecific hydroxylation of free fatty acids at the C-2 position to produce (R)-2-hydroxy fatty acids, which are building blocks of sphingolipids and glycosphingolipids common in neural tissue and epidermis. Plays an essential role in the synthesis of galactosphingolipids of the myelin sheath. Responsible for the synthesis of sphingolipids and glycosphingolipids involved in the formation of epidermal lamellar bodies critical for skin permeability barrier. Participates in the synthesis of glycosphingolipids and a fraction of type II wax diesters in sebaceous gland, specifically regulating hair follicle homeostasis. Involved in the synthesis of sphingolipids of plasma membrane rafts, controlling lipid raft mobility and trafficking of raft-associated proteins.</text>
</comment>
<evidence type="ECO:0000256" key="8">
    <source>
        <dbReference type="ARBA" id="ARBA00022833"/>
    </source>
</evidence>